<dbReference type="Proteomes" id="UP000011014">
    <property type="component" value="Unassembled WGS sequence"/>
</dbReference>
<proteinExistence type="predicted"/>
<evidence type="ECO:0000313" key="1">
    <source>
        <dbReference type="EMBL" id="CBY41717.1"/>
    </source>
</evidence>
<reference evidence="1" key="1">
    <citation type="journal article" date="2010" name="Science">
        <title>Plasticity of animal genome architecture unmasked by rapid evolution of a pelagic tunicate.</title>
        <authorList>
            <person name="Denoeud F."/>
            <person name="Henriet S."/>
            <person name="Mungpakdee S."/>
            <person name="Aury J.M."/>
            <person name="Da Silva C."/>
            <person name="Brinkmann H."/>
            <person name="Mikhaleva J."/>
            <person name="Olsen L.C."/>
            <person name="Jubin C."/>
            <person name="Canestro C."/>
            <person name="Bouquet J.M."/>
            <person name="Danks G."/>
            <person name="Poulain J."/>
            <person name="Campsteijn C."/>
            <person name="Adamski M."/>
            <person name="Cross I."/>
            <person name="Yadetie F."/>
            <person name="Muffato M."/>
            <person name="Louis A."/>
            <person name="Butcher S."/>
            <person name="Tsagkogeorga G."/>
            <person name="Konrad A."/>
            <person name="Singh S."/>
            <person name="Jensen M.F."/>
            <person name="Cong E.H."/>
            <person name="Eikeseth-Otteraa H."/>
            <person name="Noel B."/>
            <person name="Anthouard V."/>
            <person name="Porcel B.M."/>
            <person name="Kachouri-Lafond R."/>
            <person name="Nishino A."/>
            <person name="Ugolini M."/>
            <person name="Chourrout P."/>
            <person name="Nishida H."/>
            <person name="Aasland R."/>
            <person name="Huzurbazar S."/>
            <person name="Westhof E."/>
            <person name="Delsuc F."/>
            <person name="Lehrach H."/>
            <person name="Reinhardt R."/>
            <person name="Weissenbach J."/>
            <person name="Roy S.W."/>
            <person name="Artiguenave F."/>
            <person name="Postlethwait J.H."/>
            <person name="Manak J.R."/>
            <person name="Thompson E.M."/>
            <person name="Jaillon O."/>
            <person name="Du Pasquier L."/>
            <person name="Boudinot P."/>
            <person name="Liberles D.A."/>
            <person name="Volff J.N."/>
            <person name="Philippe H."/>
            <person name="Lenhard B."/>
            <person name="Roest Crollius H."/>
            <person name="Wincker P."/>
            <person name="Chourrout D."/>
        </authorList>
    </citation>
    <scope>NUCLEOTIDE SEQUENCE [LARGE SCALE GENOMIC DNA]</scope>
</reference>
<accession>E4Z1Y9</accession>
<organism evidence="1">
    <name type="scientific">Oikopleura dioica</name>
    <name type="common">Tunicate</name>
    <dbReference type="NCBI Taxonomy" id="34765"/>
    <lineage>
        <taxon>Eukaryota</taxon>
        <taxon>Metazoa</taxon>
        <taxon>Chordata</taxon>
        <taxon>Tunicata</taxon>
        <taxon>Appendicularia</taxon>
        <taxon>Copelata</taxon>
        <taxon>Oikopleuridae</taxon>
        <taxon>Oikopleura</taxon>
    </lineage>
</organism>
<gene>
    <name evidence="1" type="ORF">GSOID_T00023805001</name>
</gene>
<name>E4Z1Y9_OIKDI</name>
<sequence>MAGLKISNYISYFLSMVEVLCYERVFWEELCYDEELHAGLCEMQESGLKCPANLTSTPCPRRVRSGVQLNLHLFSADVIHHADDIQRSTQQIRPFCDSLALRQLHYRWTYPTLLL</sequence>
<dbReference type="EMBL" id="FN656597">
    <property type="protein sequence ID" value="CBY41717.1"/>
    <property type="molecule type" value="Genomic_DNA"/>
</dbReference>
<dbReference type="AlphaFoldDB" id="E4Z1Y9"/>
<protein>
    <submittedName>
        <fullName evidence="1">Uncharacterized protein</fullName>
    </submittedName>
</protein>